<dbReference type="GO" id="GO:0016491">
    <property type="term" value="F:oxidoreductase activity"/>
    <property type="evidence" value="ECO:0007669"/>
    <property type="project" value="UniProtKB-KW"/>
</dbReference>
<dbReference type="InterPro" id="IPR013328">
    <property type="entry name" value="6PGD_dom2"/>
</dbReference>
<sequence length="268" mass="27501">MNHPSNIGFIGAGRMGGPMVRRLVAAGHRVHAVGRTADKRRELAETGAHPSAGIAEIGVGADVVIVCVFTDEQVRRVCLGTYLIPAMSPGATLVVHTTGSPRTVEAVAEHAARRGVDVVDAAVSGGPHDIADGRLTLFVGGADAAVARVRPVLATYADPILPVGSLGNGRRVKLLNNAAFAAQIGVLTEIVRLAGRLGIDESTLLRALPHGSATSRALTGAAARGSVTAFVAAVDDFLTKDVAVVREVLAELDADLGHLTPLLGDHAP</sequence>
<dbReference type="EMBL" id="JBHSDL010000025">
    <property type="protein sequence ID" value="MFC4376200.1"/>
    <property type="molecule type" value="Genomic_DNA"/>
</dbReference>
<proteinExistence type="inferred from homology"/>
<feature type="domain" description="3-hydroxyisobutyrate dehydrogenase-like NAD-binding" evidence="5">
    <location>
        <begin position="167"/>
        <end position="256"/>
    </location>
</feature>
<dbReference type="Gene3D" id="3.40.50.720">
    <property type="entry name" value="NAD(P)-binding Rossmann-like Domain"/>
    <property type="match status" value="1"/>
</dbReference>
<dbReference type="SUPFAM" id="SSF48179">
    <property type="entry name" value="6-phosphogluconate dehydrogenase C-terminal domain-like"/>
    <property type="match status" value="1"/>
</dbReference>
<name>A0ABV8VJF2_9NOCA</name>
<accession>A0ABV8VJF2</accession>
<dbReference type="SUPFAM" id="SSF51735">
    <property type="entry name" value="NAD(P)-binding Rossmann-fold domains"/>
    <property type="match status" value="1"/>
</dbReference>
<organism evidence="6 7">
    <name type="scientific">Nocardia halotolerans</name>
    <dbReference type="NCBI Taxonomy" id="1755878"/>
    <lineage>
        <taxon>Bacteria</taxon>
        <taxon>Bacillati</taxon>
        <taxon>Actinomycetota</taxon>
        <taxon>Actinomycetes</taxon>
        <taxon>Mycobacteriales</taxon>
        <taxon>Nocardiaceae</taxon>
        <taxon>Nocardia</taxon>
    </lineage>
</organism>
<dbReference type="InterPro" id="IPR015815">
    <property type="entry name" value="HIBADH-related"/>
</dbReference>
<dbReference type="PANTHER" id="PTHR43060:SF15">
    <property type="entry name" value="3-HYDROXYISOBUTYRATE DEHYDROGENASE-LIKE 1, MITOCHONDRIAL-RELATED"/>
    <property type="match status" value="1"/>
</dbReference>
<evidence type="ECO:0000313" key="6">
    <source>
        <dbReference type="EMBL" id="MFC4376200.1"/>
    </source>
</evidence>
<keyword evidence="7" id="KW-1185">Reference proteome</keyword>
<evidence type="ECO:0000259" key="4">
    <source>
        <dbReference type="Pfam" id="PF03446"/>
    </source>
</evidence>
<dbReference type="Proteomes" id="UP001595844">
    <property type="component" value="Unassembled WGS sequence"/>
</dbReference>
<dbReference type="InterPro" id="IPR036291">
    <property type="entry name" value="NAD(P)-bd_dom_sf"/>
</dbReference>
<dbReference type="InterPro" id="IPR006115">
    <property type="entry name" value="6PGDH_NADP-bd"/>
</dbReference>
<comment type="similarity">
    <text evidence="1">Belongs to the HIBADH-related family.</text>
</comment>
<dbReference type="RefSeq" id="WP_378564515.1">
    <property type="nucleotide sequence ID" value="NZ_JBHSDL010000025.1"/>
</dbReference>
<dbReference type="Pfam" id="PF14833">
    <property type="entry name" value="NAD_binding_11"/>
    <property type="match status" value="1"/>
</dbReference>
<evidence type="ECO:0000256" key="1">
    <source>
        <dbReference type="ARBA" id="ARBA00009080"/>
    </source>
</evidence>
<dbReference type="Gene3D" id="1.10.1040.10">
    <property type="entry name" value="N-(1-d-carboxylethyl)-l-norvaline Dehydrogenase, domain 2"/>
    <property type="match status" value="1"/>
</dbReference>
<keyword evidence="2 6" id="KW-0560">Oxidoreductase</keyword>
<dbReference type="PIRSF" id="PIRSF000103">
    <property type="entry name" value="HIBADH"/>
    <property type="match status" value="1"/>
</dbReference>
<protein>
    <submittedName>
        <fullName evidence="6">NAD(P)-dependent oxidoreductase</fullName>
        <ecNumber evidence="6">1.1.-.-</ecNumber>
    </submittedName>
</protein>
<feature type="domain" description="6-phosphogluconate dehydrogenase NADP-binding" evidence="4">
    <location>
        <begin position="6"/>
        <end position="160"/>
    </location>
</feature>
<evidence type="ECO:0000259" key="5">
    <source>
        <dbReference type="Pfam" id="PF14833"/>
    </source>
</evidence>
<dbReference type="EC" id="1.1.-.-" evidence="6"/>
<dbReference type="PANTHER" id="PTHR43060">
    <property type="entry name" value="3-HYDROXYISOBUTYRATE DEHYDROGENASE-LIKE 1, MITOCHONDRIAL-RELATED"/>
    <property type="match status" value="1"/>
</dbReference>
<reference evidence="7" key="1">
    <citation type="journal article" date="2019" name="Int. J. Syst. Evol. Microbiol.">
        <title>The Global Catalogue of Microorganisms (GCM) 10K type strain sequencing project: providing services to taxonomists for standard genome sequencing and annotation.</title>
        <authorList>
            <consortium name="The Broad Institute Genomics Platform"/>
            <consortium name="The Broad Institute Genome Sequencing Center for Infectious Disease"/>
            <person name="Wu L."/>
            <person name="Ma J."/>
        </authorList>
    </citation>
    <scope>NUCLEOTIDE SEQUENCE [LARGE SCALE GENOMIC DNA]</scope>
    <source>
        <strain evidence="7">IBRC-M 10490</strain>
    </source>
</reference>
<gene>
    <name evidence="6" type="ORF">ACFO5K_19060</name>
</gene>
<keyword evidence="3" id="KW-0520">NAD</keyword>
<comment type="caution">
    <text evidence="6">The sequence shown here is derived from an EMBL/GenBank/DDBJ whole genome shotgun (WGS) entry which is preliminary data.</text>
</comment>
<evidence type="ECO:0000256" key="3">
    <source>
        <dbReference type="ARBA" id="ARBA00023027"/>
    </source>
</evidence>
<dbReference type="Pfam" id="PF03446">
    <property type="entry name" value="NAD_binding_2"/>
    <property type="match status" value="1"/>
</dbReference>
<evidence type="ECO:0000313" key="7">
    <source>
        <dbReference type="Proteomes" id="UP001595844"/>
    </source>
</evidence>
<dbReference type="InterPro" id="IPR008927">
    <property type="entry name" value="6-PGluconate_DH-like_C_sf"/>
</dbReference>
<dbReference type="InterPro" id="IPR029154">
    <property type="entry name" value="HIBADH-like_NADP-bd"/>
</dbReference>
<evidence type="ECO:0000256" key="2">
    <source>
        <dbReference type="ARBA" id="ARBA00023002"/>
    </source>
</evidence>